<feature type="compositionally biased region" description="Polar residues" evidence="4">
    <location>
        <begin position="384"/>
        <end position="394"/>
    </location>
</feature>
<keyword evidence="3" id="KW-0175">Coiled coil</keyword>
<reference evidence="6 7" key="1">
    <citation type="journal article" date="2007" name="Nature">
        <title>Evolution of genes and genomes on the Drosophila phylogeny.</title>
        <authorList>
            <consortium name="Drosophila 12 Genomes Consortium"/>
            <person name="Clark A.G."/>
            <person name="Eisen M.B."/>
            <person name="Smith D.R."/>
            <person name="Bergman C.M."/>
            <person name="Oliver B."/>
            <person name="Markow T.A."/>
            <person name="Kaufman T.C."/>
            <person name="Kellis M."/>
            <person name="Gelbart W."/>
            <person name="Iyer V.N."/>
            <person name="Pollard D.A."/>
            <person name="Sackton T.B."/>
            <person name="Larracuente A.M."/>
            <person name="Singh N.D."/>
            <person name="Abad J.P."/>
            <person name="Abt D.N."/>
            <person name="Adryan B."/>
            <person name="Aguade M."/>
            <person name="Akashi H."/>
            <person name="Anderson W.W."/>
            <person name="Aquadro C.F."/>
            <person name="Ardell D.H."/>
            <person name="Arguello R."/>
            <person name="Artieri C.G."/>
            <person name="Barbash D.A."/>
            <person name="Barker D."/>
            <person name="Barsanti P."/>
            <person name="Batterham P."/>
            <person name="Batzoglou S."/>
            <person name="Begun D."/>
            <person name="Bhutkar A."/>
            <person name="Blanco E."/>
            <person name="Bosak S.A."/>
            <person name="Bradley R.K."/>
            <person name="Brand A.D."/>
            <person name="Brent M.R."/>
            <person name="Brooks A.N."/>
            <person name="Brown R.H."/>
            <person name="Butlin R.K."/>
            <person name="Caggese C."/>
            <person name="Calvi B.R."/>
            <person name="Bernardo de Carvalho A."/>
            <person name="Caspi A."/>
            <person name="Castrezana S."/>
            <person name="Celniker S.E."/>
            <person name="Chang J.L."/>
            <person name="Chapple C."/>
            <person name="Chatterji S."/>
            <person name="Chinwalla A."/>
            <person name="Civetta A."/>
            <person name="Clifton S.W."/>
            <person name="Comeron J.M."/>
            <person name="Costello J.C."/>
            <person name="Coyne J.A."/>
            <person name="Daub J."/>
            <person name="David R.G."/>
            <person name="Delcher A.L."/>
            <person name="Delehaunty K."/>
            <person name="Do C.B."/>
            <person name="Ebling H."/>
            <person name="Edwards K."/>
            <person name="Eickbush T."/>
            <person name="Evans J.D."/>
            <person name="Filipski A."/>
            <person name="Findeiss S."/>
            <person name="Freyhult E."/>
            <person name="Fulton L."/>
            <person name="Fulton R."/>
            <person name="Garcia A.C."/>
            <person name="Gardiner A."/>
            <person name="Garfield D.A."/>
            <person name="Garvin B.E."/>
            <person name="Gibson G."/>
            <person name="Gilbert D."/>
            <person name="Gnerre S."/>
            <person name="Godfrey J."/>
            <person name="Good R."/>
            <person name="Gotea V."/>
            <person name="Gravely B."/>
            <person name="Greenberg A.J."/>
            <person name="Griffiths-Jones S."/>
            <person name="Gross S."/>
            <person name="Guigo R."/>
            <person name="Gustafson E.A."/>
            <person name="Haerty W."/>
            <person name="Hahn M.W."/>
            <person name="Halligan D.L."/>
            <person name="Halpern A.L."/>
            <person name="Halter G.M."/>
            <person name="Han M.V."/>
            <person name="Heger A."/>
            <person name="Hillier L."/>
            <person name="Hinrichs A.S."/>
            <person name="Holmes I."/>
            <person name="Hoskins R.A."/>
            <person name="Hubisz M.J."/>
            <person name="Hultmark D."/>
            <person name="Huntley M.A."/>
            <person name="Jaffe D.B."/>
            <person name="Jagadeeshan S."/>
            <person name="Jeck W.R."/>
            <person name="Johnson J."/>
            <person name="Jones C.D."/>
            <person name="Jordan W.C."/>
            <person name="Karpen G.H."/>
            <person name="Kataoka E."/>
            <person name="Keightley P.D."/>
            <person name="Kheradpour P."/>
            <person name="Kirkness E.F."/>
            <person name="Koerich L.B."/>
            <person name="Kristiansen K."/>
            <person name="Kudrna D."/>
            <person name="Kulathinal R.J."/>
            <person name="Kumar S."/>
            <person name="Kwok R."/>
            <person name="Lander E."/>
            <person name="Langley C.H."/>
            <person name="Lapoint R."/>
            <person name="Lazzaro B.P."/>
            <person name="Lee S.J."/>
            <person name="Levesque L."/>
            <person name="Li R."/>
            <person name="Lin C.F."/>
            <person name="Lin M.F."/>
            <person name="Lindblad-Toh K."/>
            <person name="Llopart A."/>
            <person name="Long M."/>
            <person name="Low L."/>
            <person name="Lozovsky E."/>
            <person name="Lu J."/>
            <person name="Luo M."/>
            <person name="Machado C.A."/>
            <person name="Makalowski W."/>
            <person name="Marzo M."/>
            <person name="Matsuda M."/>
            <person name="Matzkin L."/>
            <person name="McAllister B."/>
            <person name="McBride C.S."/>
            <person name="McKernan B."/>
            <person name="McKernan K."/>
            <person name="Mendez-Lago M."/>
            <person name="Minx P."/>
            <person name="Mollenhauer M.U."/>
            <person name="Montooth K."/>
            <person name="Mount S.M."/>
            <person name="Mu X."/>
            <person name="Myers E."/>
            <person name="Negre B."/>
            <person name="Newfeld S."/>
            <person name="Nielsen R."/>
            <person name="Noor M.A."/>
            <person name="O'Grady P."/>
            <person name="Pachter L."/>
            <person name="Papaceit M."/>
            <person name="Parisi M.J."/>
            <person name="Parisi M."/>
            <person name="Parts L."/>
            <person name="Pedersen J.S."/>
            <person name="Pesole G."/>
            <person name="Phillippy A.M."/>
            <person name="Ponting C.P."/>
            <person name="Pop M."/>
            <person name="Porcelli D."/>
            <person name="Powell J.R."/>
            <person name="Prohaska S."/>
            <person name="Pruitt K."/>
            <person name="Puig M."/>
            <person name="Quesneville H."/>
            <person name="Ram K.R."/>
            <person name="Rand D."/>
            <person name="Rasmussen M.D."/>
            <person name="Reed L.K."/>
            <person name="Reenan R."/>
            <person name="Reily A."/>
            <person name="Remington K.A."/>
            <person name="Rieger T.T."/>
            <person name="Ritchie M.G."/>
            <person name="Robin C."/>
            <person name="Rogers Y.H."/>
            <person name="Rohde C."/>
            <person name="Rozas J."/>
            <person name="Rubenfield M.J."/>
            <person name="Ruiz A."/>
            <person name="Russo S."/>
            <person name="Salzberg S.L."/>
            <person name="Sanchez-Gracia A."/>
            <person name="Saranga D.J."/>
            <person name="Sato H."/>
            <person name="Schaeffer S.W."/>
            <person name="Schatz M.C."/>
            <person name="Schlenke T."/>
            <person name="Schwartz R."/>
            <person name="Segarra C."/>
            <person name="Singh R.S."/>
            <person name="Sirot L."/>
            <person name="Sirota M."/>
            <person name="Sisneros N.B."/>
            <person name="Smith C.D."/>
            <person name="Smith T.F."/>
            <person name="Spieth J."/>
            <person name="Stage D.E."/>
            <person name="Stark A."/>
            <person name="Stephan W."/>
            <person name="Strausberg R.L."/>
            <person name="Strempel S."/>
            <person name="Sturgill D."/>
            <person name="Sutton G."/>
            <person name="Sutton G.G."/>
            <person name="Tao W."/>
            <person name="Teichmann S."/>
            <person name="Tobari Y.N."/>
            <person name="Tomimura Y."/>
            <person name="Tsolas J.M."/>
            <person name="Valente V.L."/>
            <person name="Venter E."/>
            <person name="Venter J.C."/>
            <person name="Vicario S."/>
            <person name="Vieira F.G."/>
            <person name="Vilella A.J."/>
            <person name="Villasante A."/>
            <person name="Walenz B."/>
            <person name="Wang J."/>
            <person name="Wasserman M."/>
            <person name="Watts T."/>
            <person name="Wilson D."/>
            <person name="Wilson R.K."/>
            <person name="Wing R.A."/>
            <person name="Wolfner M.F."/>
            <person name="Wong A."/>
            <person name="Wong G.K."/>
            <person name="Wu C.I."/>
            <person name="Wu G."/>
            <person name="Yamamoto D."/>
            <person name="Yang H.P."/>
            <person name="Yang S.P."/>
            <person name="Yorke J.A."/>
            <person name="Yoshida K."/>
            <person name="Zdobnov E."/>
            <person name="Zhang P."/>
            <person name="Zhang Y."/>
            <person name="Zimin A.V."/>
            <person name="Baldwin J."/>
            <person name="Abdouelleil A."/>
            <person name="Abdulkadir J."/>
            <person name="Abebe A."/>
            <person name="Abera B."/>
            <person name="Abreu J."/>
            <person name="Acer S.C."/>
            <person name="Aftuck L."/>
            <person name="Alexander A."/>
            <person name="An P."/>
            <person name="Anderson E."/>
            <person name="Anderson S."/>
            <person name="Arachi H."/>
            <person name="Azer M."/>
            <person name="Bachantsang P."/>
            <person name="Barry A."/>
            <person name="Bayul T."/>
            <person name="Berlin A."/>
            <person name="Bessette D."/>
            <person name="Bloom T."/>
            <person name="Blye J."/>
            <person name="Boguslavskiy L."/>
            <person name="Bonnet C."/>
            <person name="Boukhgalter B."/>
            <person name="Bourzgui I."/>
            <person name="Brown A."/>
            <person name="Cahill P."/>
            <person name="Channer S."/>
            <person name="Cheshatsang Y."/>
            <person name="Chuda L."/>
            <person name="Citroen M."/>
            <person name="Collymore A."/>
            <person name="Cooke P."/>
            <person name="Costello M."/>
            <person name="D'Aco K."/>
            <person name="Daza R."/>
            <person name="De Haan G."/>
            <person name="DeGray S."/>
            <person name="DeMaso C."/>
            <person name="Dhargay N."/>
            <person name="Dooley K."/>
            <person name="Dooley E."/>
            <person name="Doricent M."/>
            <person name="Dorje P."/>
            <person name="Dorjee K."/>
            <person name="Dupes A."/>
            <person name="Elong R."/>
            <person name="Falk J."/>
            <person name="Farina A."/>
            <person name="Faro S."/>
            <person name="Ferguson D."/>
            <person name="Fisher S."/>
            <person name="Foley C.D."/>
            <person name="Franke A."/>
            <person name="Friedrich D."/>
            <person name="Gadbois L."/>
            <person name="Gearin G."/>
            <person name="Gearin C.R."/>
            <person name="Giannoukos G."/>
            <person name="Goode T."/>
            <person name="Graham J."/>
            <person name="Grandbois E."/>
            <person name="Grewal S."/>
            <person name="Gyaltsen K."/>
            <person name="Hafez N."/>
            <person name="Hagos B."/>
            <person name="Hall J."/>
            <person name="Henson C."/>
            <person name="Hollinger A."/>
            <person name="Honan T."/>
            <person name="Huard M.D."/>
            <person name="Hughes L."/>
            <person name="Hurhula B."/>
            <person name="Husby M.E."/>
            <person name="Kamat A."/>
            <person name="Kanga B."/>
            <person name="Kashin S."/>
            <person name="Khazanovich D."/>
            <person name="Kisner P."/>
            <person name="Lance K."/>
            <person name="Lara M."/>
            <person name="Lee W."/>
            <person name="Lennon N."/>
            <person name="Letendre F."/>
            <person name="LeVine R."/>
            <person name="Lipovsky A."/>
            <person name="Liu X."/>
            <person name="Liu J."/>
            <person name="Liu S."/>
            <person name="Lokyitsang T."/>
            <person name="Lokyitsang Y."/>
            <person name="Lubonja R."/>
            <person name="Lui A."/>
            <person name="MacDonald P."/>
            <person name="Magnisalis V."/>
            <person name="Maru K."/>
            <person name="Matthews C."/>
            <person name="McCusker W."/>
            <person name="McDonough S."/>
            <person name="Mehta T."/>
            <person name="Meldrim J."/>
            <person name="Meneus L."/>
            <person name="Mihai O."/>
            <person name="Mihalev A."/>
            <person name="Mihova T."/>
            <person name="Mittelman R."/>
            <person name="Mlenga V."/>
            <person name="Montmayeur A."/>
            <person name="Mulrain L."/>
            <person name="Navidi A."/>
            <person name="Naylor J."/>
            <person name="Negash T."/>
            <person name="Nguyen T."/>
            <person name="Nguyen N."/>
            <person name="Nicol R."/>
            <person name="Norbu C."/>
            <person name="Norbu N."/>
            <person name="Novod N."/>
            <person name="O'Neill B."/>
            <person name="Osman S."/>
            <person name="Markiewicz E."/>
            <person name="Oyono O.L."/>
            <person name="Patti C."/>
            <person name="Phunkhang P."/>
            <person name="Pierre F."/>
            <person name="Priest M."/>
            <person name="Raghuraman S."/>
            <person name="Rege F."/>
            <person name="Reyes R."/>
            <person name="Rise C."/>
            <person name="Rogov P."/>
            <person name="Ross K."/>
            <person name="Ryan E."/>
            <person name="Settipalli S."/>
            <person name="Shea T."/>
            <person name="Sherpa N."/>
            <person name="Shi L."/>
            <person name="Shih D."/>
            <person name="Sparrow T."/>
            <person name="Spaulding J."/>
            <person name="Stalker J."/>
            <person name="Stange-Thomann N."/>
            <person name="Stavropoulos S."/>
            <person name="Stone C."/>
            <person name="Strader C."/>
            <person name="Tesfaye S."/>
            <person name="Thomson T."/>
            <person name="Thoulutsang Y."/>
            <person name="Thoulutsang D."/>
            <person name="Topham K."/>
            <person name="Topping I."/>
            <person name="Tsamla T."/>
            <person name="Vassiliev H."/>
            <person name="Vo A."/>
            <person name="Wangchuk T."/>
            <person name="Wangdi T."/>
            <person name="Weiand M."/>
            <person name="Wilkinson J."/>
            <person name="Wilson A."/>
            <person name="Yadav S."/>
            <person name="Young G."/>
            <person name="Yu Q."/>
            <person name="Zembek L."/>
            <person name="Zhong D."/>
            <person name="Zimmer A."/>
            <person name="Zwirko Z."/>
            <person name="Jaffe D.B."/>
            <person name="Alvarez P."/>
            <person name="Brockman W."/>
            <person name="Butler J."/>
            <person name="Chin C."/>
            <person name="Gnerre S."/>
            <person name="Grabherr M."/>
            <person name="Kleber M."/>
            <person name="Mauceli E."/>
            <person name="MacCallum I."/>
        </authorList>
    </citation>
    <scope>NUCLEOTIDE SEQUENCE [LARGE SCALE GENOMIC DNA]</scope>
    <source>
        <strain evidence="7">MSH-3 / Tucson 14011-0111.49</strain>
    </source>
</reference>
<evidence type="ECO:0000256" key="1">
    <source>
        <dbReference type="ARBA" id="ARBA00022443"/>
    </source>
</evidence>
<dbReference type="InterPro" id="IPR036028">
    <property type="entry name" value="SH3-like_dom_sf"/>
</dbReference>
<evidence type="ECO:0000313" key="7">
    <source>
        <dbReference type="Proteomes" id="UP000008744"/>
    </source>
</evidence>
<dbReference type="Pfam" id="PF14604">
    <property type="entry name" value="SH3_9"/>
    <property type="match status" value="1"/>
</dbReference>
<feature type="compositionally biased region" description="Basic and acidic residues" evidence="4">
    <location>
        <begin position="396"/>
        <end position="417"/>
    </location>
</feature>
<dbReference type="GO" id="GO:0031594">
    <property type="term" value="C:neuromuscular junction"/>
    <property type="evidence" value="ECO:0007669"/>
    <property type="project" value="EnsemblMetazoa"/>
</dbReference>
<dbReference type="GO" id="GO:0032154">
    <property type="term" value="C:cleavage furrow"/>
    <property type="evidence" value="ECO:0007669"/>
    <property type="project" value="EnsemblMetazoa"/>
</dbReference>
<dbReference type="SMR" id="B4GNB2"/>
<evidence type="ECO:0000256" key="4">
    <source>
        <dbReference type="SAM" id="MobiDB-lite"/>
    </source>
</evidence>
<feature type="region of interest" description="Disordered" evidence="4">
    <location>
        <begin position="72"/>
        <end position="272"/>
    </location>
</feature>
<dbReference type="GO" id="GO:0032794">
    <property type="term" value="F:GTPase activating protein binding"/>
    <property type="evidence" value="ECO:0007669"/>
    <property type="project" value="EnsemblMetazoa"/>
</dbReference>
<keyword evidence="7" id="KW-1185">Reference proteome</keyword>
<feature type="compositionally biased region" description="Polar residues" evidence="4">
    <location>
        <begin position="96"/>
        <end position="110"/>
    </location>
</feature>
<dbReference type="GO" id="GO:0001745">
    <property type="term" value="P:compound eye morphogenesis"/>
    <property type="evidence" value="ECO:0007669"/>
    <property type="project" value="EnsemblMetazoa"/>
</dbReference>
<evidence type="ECO:0000256" key="2">
    <source>
        <dbReference type="PROSITE-ProRule" id="PRU00192"/>
    </source>
</evidence>
<feature type="region of interest" description="Disordered" evidence="4">
    <location>
        <begin position="362"/>
        <end position="600"/>
    </location>
</feature>
<feature type="domain" description="SH3" evidence="5">
    <location>
        <begin position="5"/>
        <end position="66"/>
    </location>
</feature>
<evidence type="ECO:0000259" key="5">
    <source>
        <dbReference type="PROSITE" id="PS50002"/>
    </source>
</evidence>
<dbReference type="GO" id="GO:0007298">
    <property type="term" value="P:border follicle cell migration"/>
    <property type="evidence" value="ECO:0007669"/>
    <property type="project" value="EnsemblMetazoa"/>
</dbReference>
<dbReference type="GO" id="GO:0098793">
    <property type="term" value="C:presynapse"/>
    <property type="evidence" value="ECO:0007669"/>
    <property type="project" value="EnsemblMetazoa"/>
</dbReference>
<dbReference type="eggNOG" id="KOG4348">
    <property type="taxonomic scope" value="Eukaryota"/>
</dbReference>
<dbReference type="HOGENOM" id="CLU_013487_0_0_1"/>
<feature type="compositionally biased region" description="Low complexity" evidence="4">
    <location>
        <begin position="449"/>
        <end position="477"/>
    </location>
</feature>
<dbReference type="GO" id="GO:0007015">
    <property type="term" value="P:actin filament organization"/>
    <property type="evidence" value="ECO:0007669"/>
    <property type="project" value="EnsemblMetazoa"/>
</dbReference>
<accession>B4GNB2</accession>
<feature type="coiled-coil region" evidence="3">
    <location>
        <begin position="603"/>
        <end position="651"/>
    </location>
</feature>
<dbReference type="InterPro" id="IPR001452">
    <property type="entry name" value="SH3_domain"/>
</dbReference>
<dbReference type="STRING" id="7234.B4GNB2"/>
<dbReference type="Proteomes" id="UP000008744">
    <property type="component" value="Unassembled WGS sequence"/>
</dbReference>
<gene>
    <name evidence="6" type="primary">Dper\GL13519</name>
    <name evidence="6" type="ORF">Dper_GL13519</name>
</gene>
<sequence>MLPPKPSRLCRVEFPYAPMNEDELELKVDDIITVISMELPDKGWWKGEIHGKVGVFPDNFVKMLEVAPINEPATTQPLPQPHPHSLPQQQQQQSQKKISNSIANATSHHMTTTNSVNASSSSSSTTVSSSQQREQVREQTTNSTTSKVYIKKTGSSSQSSSSSGRKESFGSRDSLNDILSETGLPTGNVAAQRKSLETKNLDLSKQPGQQKSAATTTALSKSMESLDEKVKSPPPPVLSKKPSVPLKKTPTGGVPVAGNLLGGKKKSNPEGKLTSAVSHDLADGLAASKLIAGHLPEQGVAGNLVIRRAATIAGEDVEFDLVERASILPDVRAGRVKAPKRRPPSAAINVLGESNNNSVYVNGSGMAGTGGSASELSEDGGRQAASSDDNSTGEEQLAKPKPREWEKKKAPWMEELKASQVTRKKTSPSVEPRGASVAERTSKLFAAEQVAANSSSSSTTTKVQSSAVTSSSLLQQSMIVESSSRKETSAISSSSISSVATSTDAAMSRSLSAAKAAASDEETRAPRPNSLSIRNRSVSPLVKTSNATQVQSQTQEEKTATTSSSNSSSTTVQQINASSAPAQQLSNHQESASASVSAAPPRVAQLEQRVDKLEAMVHTQQRTIEELVRTLREETDRVKLLRNELDKYAHKQSRRGKFDNWMF</sequence>
<dbReference type="CDD" id="cd11875">
    <property type="entry name" value="SH3_CD2AP-like_3"/>
    <property type="match status" value="1"/>
</dbReference>
<dbReference type="PANTHER" id="PTHR46026">
    <property type="entry name" value="RHO-TYPE GUANINE NUCLEOTIDE EXCHANGE FACTOR, ISOFORM F"/>
    <property type="match status" value="1"/>
</dbReference>
<proteinExistence type="predicted"/>
<dbReference type="SUPFAM" id="SSF50044">
    <property type="entry name" value="SH3-domain"/>
    <property type="match status" value="1"/>
</dbReference>
<feature type="compositionally biased region" description="Low complexity" evidence="4">
    <location>
        <begin position="489"/>
        <end position="517"/>
    </location>
</feature>
<feature type="compositionally biased region" description="Low complexity" evidence="4">
    <location>
        <begin position="238"/>
        <end position="248"/>
    </location>
</feature>
<dbReference type="GO" id="GO:0032465">
    <property type="term" value="P:regulation of cytokinesis"/>
    <property type="evidence" value="ECO:0007669"/>
    <property type="project" value="EnsemblMetazoa"/>
</dbReference>
<feature type="compositionally biased region" description="Low complexity" evidence="4">
    <location>
        <begin position="111"/>
        <end position="142"/>
    </location>
</feature>
<dbReference type="GO" id="GO:0043063">
    <property type="term" value="P:intercellular bridge organization"/>
    <property type="evidence" value="ECO:0007669"/>
    <property type="project" value="EnsemblMetazoa"/>
</dbReference>
<evidence type="ECO:0000256" key="3">
    <source>
        <dbReference type="SAM" id="Coils"/>
    </source>
</evidence>
<evidence type="ECO:0000313" key="6">
    <source>
        <dbReference type="EMBL" id="EDW39238.1"/>
    </source>
</evidence>
<feature type="compositionally biased region" description="Polar residues" evidence="4">
    <location>
        <begin position="529"/>
        <end position="554"/>
    </location>
</feature>
<keyword evidence="1 2" id="KW-0728">SH3 domain</keyword>
<feature type="compositionally biased region" description="Polar residues" evidence="4">
    <location>
        <begin position="572"/>
        <end position="590"/>
    </location>
</feature>
<dbReference type="GO" id="GO:0045171">
    <property type="term" value="C:intercellular bridge"/>
    <property type="evidence" value="ECO:0007669"/>
    <property type="project" value="EnsemblMetazoa"/>
</dbReference>
<dbReference type="GO" id="GO:0050839">
    <property type="term" value="F:cell adhesion molecule binding"/>
    <property type="evidence" value="ECO:0007669"/>
    <property type="project" value="EnsemblMetazoa"/>
</dbReference>
<dbReference type="EMBL" id="CH479186">
    <property type="protein sequence ID" value="EDW39238.1"/>
    <property type="molecule type" value="Genomic_DNA"/>
</dbReference>
<dbReference type="AlphaFoldDB" id="B4GNB2"/>
<dbReference type="GO" id="GO:0017124">
    <property type="term" value="F:SH3 domain binding"/>
    <property type="evidence" value="ECO:0007669"/>
    <property type="project" value="EnsemblMetazoa"/>
</dbReference>
<dbReference type="OrthoDB" id="73680at2759"/>
<dbReference type="GO" id="GO:0034333">
    <property type="term" value="P:adherens junction assembly"/>
    <property type="evidence" value="ECO:0007669"/>
    <property type="project" value="EnsemblMetazoa"/>
</dbReference>
<dbReference type="GO" id="GO:0045179">
    <property type="term" value="C:apical cortex"/>
    <property type="evidence" value="ECO:0007669"/>
    <property type="project" value="EnsemblMetazoa"/>
</dbReference>
<name>B4GNB2_DROPE</name>
<dbReference type="GO" id="GO:0030496">
    <property type="term" value="C:midbody"/>
    <property type="evidence" value="ECO:0007669"/>
    <property type="project" value="EnsemblMetazoa"/>
</dbReference>
<organism evidence="7">
    <name type="scientific">Drosophila persimilis</name>
    <name type="common">Fruit fly</name>
    <dbReference type="NCBI Taxonomy" id="7234"/>
    <lineage>
        <taxon>Eukaryota</taxon>
        <taxon>Metazoa</taxon>
        <taxon>Ecdysozoa</taxon>
        <taxon>Arthropoda</taxon>
        <taxon>Hexapoda</taxon>
        <taxon>Insecta</taxon>
        <taxon>Pterygota</taxon>
        <taxon>Neoptera</taxon>
        <taxon>Endopterygota</taxon>
        <taxon>Diptera</taxon>
        <taxon>Brachycera</taxon>
        <taxon>Muscomorpha</taxon>
        <taxon>Ephydroidea</taxon>
        <taxon>Drosophilidae</taxon>
        <taxon>Drosophila</taxon>
        <taxon>Sophophora</taxon>
    </lineage>
</organism>
<feature type="compositionally biased region" description="Low complexity" evidence="4">
    <location>
        <begin position="560"/>
        <end position="571"/>
    </location>
</feature>
<dbReference type="OMA" id="HHMTTTN"/>
<feature type="compositionally biased region" description="Polar residues" evidence="4">
    <location>
        <begin position="203"/>
        <end position="223"/>
    </location>
</feature>
<dbReference type="GO" id="GO:0048260">
    <property type="term" value="P:positive regulation of receptor-mediated endocytosis"/>
    <property type="evidence" value="ECO:0007669"/>
    <property type="project" value="EnsemblMetazoa"/>
</dbReference>
<protein>
    <submittedName>
        <fullName evidence="6">GL13519</fullName>
    </submittedName>
</protein>
<dbReference type="SMART" id="SM00326">
    <property type="entry name" value="SH3"/>
    <property type="match status" value="1"/>
</dbReference>
<feature type="compositionally biased region" description="Low complexity" evidence="4">
    <location>
        <begin position="154"/>
        <end position="163"/>
    </location>
</feature>
<feature type="compositionally biased region" description="Low complexity" evidence="4">
    <location>
        <begin position="85"/>
        <end position="95"/>
    </location>
</feature>
<dbReference type="PROSITE" id="PS50002">
    <property type="entry name" value="SH3"/>
    <property type="match status" value="1"/>
</dbReference>
<dbReference type="PANTHER" id="PTHR46026:SF1">
    <property type="entry name" value="RHO-TYPE GUANINE NUCLEOTIDE EXCHANGE FACTOR, ISOFORM F"/>
    <property type="match status" value="1"/>
</dbReference>
<dbReference type="PhylomeDB" id="B4GNB2"/>
<dbReference type="Gene3D" id="2.30.30.40">
    <property type="entry name" value="SH3 Domains"/>
    <property type="match status" value="1"/>
</dbReference>